<keyword evidence="1" id="KW-0812">Transmembrane</keyword>
<dbReference type="InterPro" id="IPR003399">
    <property type="entry name" value="Mce/MlaD"/>
</dbReference>
<reference evidence="4" key="1">
    <citation type="submission" date="2015-09" db="EMBL/GenBank/DDBJ databases">
        <authorList>
            <person name="Bertelli C."/>
        </authorList>
    </citation>
    <scope>NUCLEOTIDE SEQUENCE [LARGE SCALE GENOMIC DNA]</scope>
    <source>
        <strain evidence="4">KNic</strain>
    </source>
</reference>
<evidence type="ECO:0000256" key="1">
    <source>
        <dbReference type="SAM" id="Phobius"/>
    </source>
</evidence>
<evidence type="ECO:0000313" key="3">
    <source>
        <dbReference type="EMBL" id="CUI16499.1"/>
    </source>
</evidence>
<evidence type="ECO:0000313" key="4">
    <source>
        <dbReference type="Proteomes" id="UP000069902"/>
    </source>
</evidence>
<keyword evidence="1" id="KW-0472">Membrane</keyword>
<gene>
    <name evidence="3" type="ORF">PNK_0874</name>
</gene>
<keyword evidence="1" id="KW-1133">Transmembrane helix</keyword>
<dbReference type="STRING" id="389348.PNK_0874"/>
<dbReference type="InterPro" id="IPR052336">
    <property type="entry name" value="MlaD_Phospholipid_Transporter"/>
</dbReference>
<dbReference type="SUPFAM" id="SSF58104">
    <property type="entry name" value="Methyl-accepting chemotaxis protein (MCP) signaling domain"/>
    <property type="match status" value="1"/>
</dbReference>
<proteinExistence type="predicted"/>
<dbReference type="RefSeq" id="WP_032125368.1">
    <property type="nucleotide sequence ID" value="NZ_LN879502.1"/>
</dbReference>
<evidence type="ECO:0000259" key="2">
    <source>
        <dbReference type="Pfam" id="PF02470"/>
    </source>
</evidence>
<name>A0A0U5EQR1_9BACT</name>
<feature type="domain" description="Mce/MlaD" evidence="2">
    <location>
        <begin position="36"/>
        <end position="123"/>
    </location>
</feature>
<dbReference type="EMBL" id="LN879502">
    <property type="protein sequence ID" value="CUI16499.1"/>
    <property type="molecule type" value="Genomic_DNA"/>
</dbReference>
<sequence>MAASVKNILIGIFVLLALAIIVFMILFLHPSVGDNAKTLRVRFTNIDKVNVGTRVTYAGRPVGEVVSISELPDARTDRIAHNGDIYVYELILKVDSSVNVYNTDEISIRTSGLLGEKNVEIDPQPLHPGERLFSVEDQILYATPAGSVEDTLKQMGQLSAKFQVVLDDFHDVMMEIKKEKIVENLAQTMKNAVNITDSLNQPDKLNRTLNNLVDLSERAHRSWDVIDETLHNVRHLSYRAENSWASVDNTLQEFNNASKELSLASSRLHQITEQTDQLVANIAQGQGTIGRLFVGDDLYLRFKSILNKGETIFSDVKQYGILFQNDKRWQRIQARRMRLLEKLSDPAQFANYFNREVDEISTSLSSVSMVLNEAECYPYSLLNTPEFSCRFADLLRRVTEMEDSLKMYNEQVVAQE</sequence>
<dbReference type="PATRIC" id="fig|389348.3.peg.958"/>
<dbReference type="PANTHER" id="PTHR33371:SF4">
    <property type="entry name" value="INTERMEMBRANE PHOSPHOLIPID TRANSPORT SYSTEM BINDING PROTEIN MLAD"/>
    <property type="match status" value="1"/>
</dbReference>
<protein>
    <recommendedName>
        <fullName evidence="2">Mce/MlaD domain-containing protein</fullName>
    </recommendedName>
</protein>
<dbReference type="AlphaFoldDB" id="A0A0U5EQR1"/>
<keyword evidence="4" id="KW-1185">Reference proteome</keyword>
<dbReference type="KEGG" id="pnl:PNK_0874"/>
<organism evidence="3 4">
    <name type="scientific">Candidatus Protochlamydia naegleriophila</name>
    <dbReference type="NCBI Taxonomy" id="389348"/>
    <lineage>
        <taxon>Bacteria</taxon>
        <taxon>Pseudomonadati</taxon>
        <taxon>Chlamydiota</taxon>
        <taxon>Chlamydiia</taxon>
        <taxon>Parachlamydiales</taxon>
        <taxon>Parachlamydiaceae</taxon>
        <taxon>Candidatus Protochlamydia</taxon>
    </lineage>
</organism>
<dbReference type="PANTHER" id="PTHR33371">
    <property type="entry name" value="INTERMEMBRANE PHOSPHOLIPID TRANSPORT SYSTEM BINDING PROTEIN MLAD-RELATED"/>
    <property type="match status" value="1"/>
</dbReference>
<accession>A0A0U5EQR1</accession>
<dbReference type="Pfam" id="PF02470">
    <property type="entry name" value="MlaD"/>
    <property type="match status" value="1"/>
</dbReference>
<feature type="transmembrane region" description="Helical" evidence="1">
    <location>
        <begin position="7"/>
        <end position="28"/>
    </location>
</feature>
<dbReference type="InParanoid" id="A0A0U5EQR1"/>
<dbReference type="Proteomes" id="UP000069902">
    <property type="component" value="Chromosome cPNK"/>
</dbReference>